<dbReference type="AlphaFoldDB" id="A0A941IFL7"/>
<name>A0A941IFL7_9BURK</name>
<dbReference type="Proteomes" id="UP000678545">
    <property type="component" value="Unassembled WGS sequence"/>
</dbReference>
<gene>
    <name evidence="1" type="ORF">KDM90_12650</name>
</gene>
<protein>
    <submittedName>
        <fullName evidence="1">Uncharacterized protein</fullName>
    </submittedName>
</protein>
<proteinExistence type="predicted"/>
<reference evidence="1" key="1">
    <citation type="submission" date="2021-04" db="EMBL/GenBank/DDBJ databases">
        <title>novel species isolated from subtropical streams in China.</title>
        <authorList>
            <person name="Lu H."/>
        </authorList>
    </citation>
    <scope>NUCLEOTIDE SEQUENCE</scope>
    <source>
        <strain evidence="1">FT137W</strain>
    </source>
</reference>
<dbReference type="EMBL" id="JAGSPJ010000005">
    <property type="protein sequence ID" value="MBR7800851.1"/>
    <property type="molecule type" value="Genomic_DNA"/>
</dbReference>
<accession>A0A941IFL7</accession>
<evidence type="ECO:0000313" key="1">
    <source>
        <dbReference type="EMBL" id="MBR7800851.1"/>
    </source>
</evidence>
<sequence>MKKYTALALTLISVLGLIWVGVVLTKMQFGGSVYRPEAISNQQLVKEGDTAKKNLQSLSSMLVLLDQMKTNPSIAFAPVAQGPELKAGKPSYVSNPAAVAAAAAAAAKKAIPAISMIYVSSDMQKVVINGRAYEVGDVLPNGGKILEINLDQVAYEQGKRRLIMKAPQSQVLGTTVKPVLE</sequence>
<comment type="caution">
    <text evidence="1">The sequence shown here is derived from an EMBL/GenBank/DDBJ whole genome shotgun (WGS) entry which is preliminary data.</text>
</comment>
<keyword evidence="2" id="KW-1185">Reference proteome</keyword>
<dbReference type="RefSeq" id="WP_212675979.1">
    <property type="nucleotide sequence ID" value="NZ_JAGSPJ010000005.1"/>
</dbReference>
<evidence type="ECO:0000313" key="2">
    <source>
        <dbReference type="Proteomes" id="UP000678545"/>
    </source>
</evidence>
<organism evidence="1 2">
    <name type="scientific">Undibacterium fentianense</name>
    <dbReference type="NCBI Taxonomy" id="2828728"/>
    <lineage>
        <taxon>Bacteria</taxon>
        <taxon>Pseudomonadati</taxon>
        <taxon>Pseudomonadota</taxon>
        <taxon>Betaproteobacteria</taxon>
        <taxon>Burkholderiales</taxon>
        <taxon>Oxalobacteraceae</taxon>
        <taxon>Undibacterium</taxon>
    </lineage>
</organism>